<dbReference type="PANTHER" id="PTHR11730">
    <property type="entry name" value="AMMONIUM TRANSPORTER"/>
    <property type="match status" value="1"/>
</dbReference>
<comment type="subcellular location">
    <subcellularLocation>
        <location evidence="1">Membrane</location>
        <topology evidence="1">Multi-pass membrane protein</topology>
    </subcellularLocation>
</comment>
<evidence type="ECO:0000256" key="4">
    <source>
        <dbReference type="ARBA" id="ARBA00022692"/>
    </source>
</evidence>
<dbReference type="Pfam" id="PF00909">
    <property type="entry name" value="Ammonium_transp"/>
    <property type="match status" value="1"/>
</dbReference>
<dbReference type="PANTHER" id="PTHR11730:SF89">
    <property type="entry name" value="AMMONIUM TRANSPORTER SLL0108-RELATED"/>
    <property type="match status" value="1"/>
</dbReference>
<evidence type="ECO:0000256" key="1">
    <source>
        <dbReference type="ARBA" id="ARBA00004141"/>
    </source>
</evidence>
<evidence type="ECO:0000313" key="10">
    <source>
        <dbReference type="EMBL" id="SMC30205.1"/>
    </source>
</evidence>
<feature type="domain" description="Ammonium transporter AmtB-like" evidence="9">
    <location>
        <begin position="12"/>
        <end position="389"/>
    </location>
</feature>
<evidence type="ECO:0000256" key="5">
    <source>
        <dbReference type="ARBA" id="ARBA00022989"/>
    </source>
</evidence>
<dbReference type="InterPro" id="IPR018047">
    <property type="entry name" value="Ammonium_transpt_CS"/>
</dbReference>
<feature type="transmembrane region" description="Helical" evidence="8">
    <location>
        <begin position="227"/>
        <end position="249"/>
    </location>
</feature>
<evidence type="ECO:0000256" key="7">
    <source>
        <dbReference type="ARBA" id="ARBA00023177"/>
    </source>
</evidence>
<dbReference type="AlphaFoldDB" id="A0A1W1Y245"/>
<gene>
    <name evidence="10" type="ORF">SAMN06296008_10185</name>
</gene>
<dbReference type="InterPro" id="IPR024041">
    <property type="entry name" value="NH4_transpt_AmtB-like_dom"/>
</dbReference>
<evidence type="ECO:0000256" key="6">
    <source>
        <dbReference type="ARBA" id="ARBA00023136"/>
    </source>
</evidence>
<keyword evidence="6 8" id="KW-0472">Membrane</keyword>
<protein>
    <submittedName>
        <fullName evidence="10">Ammonium transporter</fullName>
    </submittedName>
</protein>
<keyword evidence="4 8" id="KW-0812">Transmembrane</keyword>
<evidence type="ECO:0000256" key="8">
    <source>
        <dbReference type="SAM" id="Phobius"/>
    </source>
</evidence>
<reference evidence="10 11" key="1">
    <citation type="submission" date="2017-04" db="EMBL/GenBank/DDBJ databases">
        <authorList>
            <person name="Afonso C.L."/>
            <person name="Miller P.J."/>
            <person name="Scott M.A."/>
            <person name="Spackman E."/>
            <person name="Goraichik I."/>
            <person name="Dimitrov K.M."/>
            <person name="Suarez D.L."/>
            <person name="Swayne D.E."/>
        </authorList>
    </citation>
    <scope>NUCLEOTIDE SEQUENCE [LARGE SCALE GENOMIC DNA]</scope>
    <source>
        <strain evidence="10 11">VK13</strain>
    </source>
</reference>
<feature type="transmembrane region" description="Helical" evidence="8">
    <location>
        <begin position="47"/>
        <end position="69"/>
    </location>
</feature>
<feature type="transmembrane region" description="Helical" evidence="8">
    <location>
        <begin position="157"/>
        <end position="180"/>
    </location>
</feature>
<sequence>MEDIKTGIDALFILLGATMVLAMHAGFAFLELGTVRKKNQVNALVKILVDFSVSTIAYFFIGYSIAYGVDFFASTEVLAQKNGYELVKFFFLLTFAAAIPAIISGGIAERAKFNPQLIATFILVGFVYPFFEGIAWNQHYGIQAWIKAFTGEEFHDFAGSVVVHAVGGWIALPAIILLGARRGRYNKDGQISAHPPSSIPFLALGAWTLAVGWFGFNVMSAQTIDKISGLVAMNSLMAMVGGTLAAWVIGKNDPGFTYNGPLAGLVAVCAGSDLMHPLGALFVGLVAGGLFVYMFTLVQNRWKIDDVLGVWPLHGLCGLWGGLAAGIFGAKALGGMGGVTFMGQLIGSLLGVGIALIGGVIVYGGLKLFLGIRLSQEEEFEGADLSIHKISSTPDREPNW</sequence>
<evidence type="ECO:0000313" key="11">
    <source>
        <dbReference type="Proteomes" id="UP000192708"/>
    </source>
</evidence>
<feature type="transmembrane region" description="Helical" evidence="8">
    <location>
        <begin position="345"/>
        <end position="366"/>
    </location>
</feature>
<dbReference type="Proteomes" id="UP000192708">
    <property type="component" value="Unassembled WGS sequence"/>
</dbReference>
<dbReference type="GO" id="GO:0097272">
    <property type="term" value="P:ammonium homeostasis"/>
    <property type="evidence" value="ECO:0007669"/>
    <property type="project" value="TreeGrafter"/>
</dbReference>
<accession>A0A1W1Y245</accession>
<proteinExistence type="inferred from homology"/>
<name>A0A1W1Y245_9BURK</name>
<dbReference type="GO" id="GO:0008519">
    <property type="term" value="F:ammonium channel activity"/>
    <property type="evidence" value="ECO:0007669"/>
    <property type="project" value="InterPro"/>
</dbReference>
<dbReference type="PROSITE" id="PS01219">
    <property type="entry name" value="AMMONIUM_TRANSP"/>
    <property type="match status" value="1"/>
</dbReference>
<feature type="transmembrane region" description="Helical" evidence="8">
    <location>
        <begin position="201"/>
        <end position="221"/>
    </location>
</feature>
<dbReference type="Gene3D" id="1.10.3430.10">
    <property type="entry name" value="Ammonium transporter AmtB like domains"/>
    <property type="match status" value="1"/>
</dbReference>
<dbReference type="SUPFAM" id="SSF111352">
    <property type="entry name" value="Ammonium transporter"/>
    <property type="match status" value="1"/>
</dbReference>
<dbReference type="GO" id="GO:0016020">
    <property type="term" value="C:membrane"/>
    <property type="evidence" value="ECO:0007669"/>
    <property type="project" value="UniProtKB-SubCell"/>
</dbReference>
<evidence type="ECO:0000256" key="3">
    <source>
        <dbReference type="ARBA" id="ARBA00022448"/>
    </source>
</evidence>
<dbReference type="STRING" id="1938817.SAMN06296008_10185"/>
<keyword evidence="3" id="KW-0813">Transport</keyword>
<feature type="transmembrane region" description="Helical" evidence="8">
    <location>
        <begin position="89"/>
        <end position="108"/>
    </location>
</feature>
<evidence type="ECO:0000259" key="9">
    <source>
        <dbReference type="Pfam" id="PF00909"/>
    </source>
</evidence>
<keyword evidence="5 8" id="KW-1133">Transmembrane helix</keyword>
<dbReference type="OrthoDB" id="9814202at2"/>
<dbReference type="InterPro" id="IPR029020">
    <property type="entry name" value="Ammonium/urea_transptr"/>
</dbReference>
<comment type="similarity">
    <text evidence="2">Belongs to the ammonia transporter channel (TC 1.A.11.2) family.</text>
</comment>
<feature type="transmembrane region" description="Helical" evidence="8">
    <location>
        <begin position="117"/>
        <end position="137"/>
    </location>
</feature>
<dbReference type="RefSeq" id="WP_084281886.1">
    <property type="nucleotide sequence ID" value="NZ_FWXJ01000001.1"/>
</dbReference>
<feature type="transmembrane region" description="Helical" evidence="8">
    <location>
        <begin position="12"/>
        <end position="35"/>
    </location>
</feature>
<keyword evidence="11" id="KW-1185">Reference proteome</keyword>
<dbReference type="EMBL" id="FWXJ01000001">
    <property type="protein sequence ID" value="SMC30205.1"/>
    <property type="molecule type" value="Genomic_DNA"/>
</dbReference>
<keyword evidence="7" id="KW-0924">Ammonia transport</keyword>
<feature type="transmembrane region" description="Helical" evidence="8">
    <location>
        <begin position="280"/>
        <end position="298"/>
    </location>
</feature>
<evidence type="ECO:0000256" key="2">
    <source>
        <dbReference type="ARBA" id="ARBA00005887"/>
    </source>
</evidence>
<feature type="transmembrane region" description="Helical" evidence="8">
    <location>
        <begin position="310"/>
        <end position="333"/>
    </location>
</feature>
<organism evidence="10 11">
    <name type="scientific">Polynucleobacter kasalickyi</name>
    <dbReference type="NCBI Taxonomy" id="1938817"/>
    <lineage>
        <taxon>Bacteria</taxon>
        <taxon>Pseudomonadati</taxon>
        <taxon>Pseudomonadota</taxon>
        <taxon>Betaproteobacteria</taxon>
        <taxon>Burkholderiales</taxon>
        <taxon>Burkholderiaceae</taxon>
        <taxon>Polynucleobacter</taxon>
    </lineage>
</organism>